<reference evidence="1" key="1">
    <citation type="submission" date="2022-08" db="EMBL/GenBank/DDBJ databases">
        <title>Complete Genome Sequences of 2 Bosea sp. soil isolates.</title>
        <authorList>
            <person name="Alvarez Arevalo M."/>
            <person name="Sterndorff E.B."/>
            <person name="Faurdal D."/>
            <person name="Joergensen T.S."/>
            <person name="Weber T."/>
        </authorList>
    </citation>
    <scope>NUCLEOTIDE SEQUENCE</scope>
    <source>
        <strain evidence="1">NBC_00436</strain>
    </source>
</reference>
<sequence length="66" mass="7005">MDLISLGVATETQRSLDLVEVGKLAEALGVEVDISNAIRSSASVSDVLIEVRDELIARNSENTGSF</sequence>
<protein>
    <submittedName>
        <fullName evidence="1">Uncharacterized protein</fullName>
    </submittedName>
</protein>
<dbReference type="EMBL" id="CP102774">
    <property type="protein sequence ID" value="UZF87980.1"/>
    <property type="molecule type" value="Genomic_DNA"/>
</dbReference>
<organism evidence="1">
    <name type="scientific">Bosea sp. NBC_00436</name>
    <dbReference type="NCBI Taxonomy" id="2969620"/>
    <lineage>
        <taxon>Bacteria</taxon>
        <taxon>Pseudomonadati</taxon>
        <taxon>Pseudomonadota</taxon>
        <taxon>Alphaproteobacteria</taxon>
        <taxon>Hyphomicrobiales</taxon>
        <taxon>Boseaceae</taxon>
        <taxon>Bosea</taxon>
    </lineage>
</organism>
<gene>
    <name evidence="1" type="ORF">NWE54_04120</name>
</gene>
<proteinExistence type="predicted"/>
<dbReference type="AlphaFoldDB" id="A0A9E8A5H7"/>
<name>A0A9E8A5H7_9HYPH</name>
<evidence type="ECO:0000313" key="1">
    <source>
        <dbReference type="EMBL" id="UZF87980.1"/>
    </source>
</evidence>
<accession>A0A9E8A5H7</accession>